<reference evidence="3 4" key="1">
    <citation type="submission" date="2022-12" db="EMBL/GenBank/DDBJ databases">
        <title>Chromosome-level genome of Tegillarca granosa.</title>
        <authorList>
            <person name="Kim J."/>
        </authorList>
    </citation>
    <scope>NUCLEOTIDE SEQUENCE [LARGE SCALE GENOMIC DNA]</scope>
    <source>
        <strain evidence="3">Teg-2019</strain>
        <tissue evidence="3">Adductor muscle</tissue>
    </source>
</reference>
<dbReference type="PRINTS" id="PR01270">
    <property type="entry name" value="HDASUPER"/>
</dbReference>
<dbReference type="InterPro" id="IPR037138">
    <property type="entry name" value="His_deacetylse_dom_sf"/>
</dbReference>
<dbReference type="InterPro" id="IPR023696">
    <property type="entry name" value="Ureohydrolase_dom_sf"/>
</dbReference>
<keyword evidence="4" id="KW-1185">Reference proteome</keyword>
<dbReference type="SUPFAM" id="SSF52768">
    <property type="entry name" value="Arginase/deacetylase"/>
    <property type="match status" value="1"/>
</dbReference>
<dbReference type="InterPro" id="IPR023801">
    <property type="entry name" value="His_deacetylse_dom"/>
</dbReference>
<feature type="compositionally biased region" description="Basic and acidic residues" evidence="1">
    <location>
        <begin position="44"/>
        <end position="69"/>
    </location>
</feature>
<comment type="caution">
    <text evidence="3">The sequence shown here is derived from an EMBL/GenBank/DDBJ whole genome shotgun (WGS) entry which is preliminary data.</text>
</comment>
<sequence>MTYGYLKILRIEMASEDKRSSDSDNEDQDNVVKPKSILFPKRGSVLEEAKRKGREALRKQKEEEKKKQLEQQQQQRQQNEDEDDSDVDYLFNQLTKMTFSNKPDLIEGTGLIYDEKQTAHKHLWDPNFPERPERITEPFKRCYELGLVDRCVRIPVQYGTEDQVLLQHAQELLDKIKSTTTMSKEELAKITQQYDSVYFNNSTYECALLSLGSVVELMEQILKKTIRNGLAFVRPPGHHAMNNEFCGYCFFNNVAIAAKHAVDDLGLKRVLIVDFDVHHGQATQYMFYNDPRVLYFSIHRYEYGEFWPNLRESDYDFIGEGDGKGYNINVPLNKTGMKDSDYLAIFHQIPFTCSTSV</sequence>
<organism evidence="3 4">
    <name type="scientific">Tegillarca granosa</name>
    <name type="common">Malaysian cockle</name>
    <name type="synonym">Anadara granosa</name>
    <dbReference type="NCBI Taxonomy" id="220873"/>
    <lineage>
        <taxon>Eukaryota</taxon>
        <taxon>Metazoa</taxon>
        <taxon>Spiralia</taxon>
        <taxon>Lophotrochozoa</taxon>
        <taxon>Mollusca</taxon>
        <taxon>Bivalvia</taxon>
        <taxon>Autobranchia</taxon>
        <taxon>Pteriomorphia</taxon>
        <taxon>Arcoida</taxon>
        <taxon>Arcoidea</taxon>
        <taxon>Arcidae</taxon>
        <taxon>Tegillarca</taxon>
    </lineage>
</organism>
<dbReference type="Gene3D" id="3.40.800.20">
    <property type="entry name" value="Histone deacetylase domain"/>
    <property type="match status" value="1"/>
</dbReference>
<protein>
    <recommendedName>
        <fullName evidence="2">Histone deacetylase domain-containing protein</fullName>
    </recommendedName>
</protein>
<dbReference type="EMBL" id="JARBDR010000918">
    <property type="protein sequence ID" value="KAJ8301871.1"/>
    <property type="molecule type" value="Genomic_DNA"/>
</dbReference>
<dbReference type="PANTHER" id="PTHR10625">
    <property type="entry name" value="HISTONE DEACETYLASE HDAC1-RELATED"/>
    <property type="match status" value="1"/>
</dbReference>
<accession>A0ABQ9EDF8</accession>
<dbReference type="PANTHER" id="PTHR10625:SF38">
    <property type="entry name" value="HISTONE DEACETYLASE 6, ISOFORM G"/>
    <property type="match status" value="1"/>
</dbReference>
<dbReference type="InterPro" id="IPR000286">
    <property type="entry name" value="HDACs"/>
</dbReference>
<name>A0ABQ9EDF8_TEGGR</name>
<evidence type="ECO:0000313" key="3">
    <source>
        <dbReference type="EMBL" id="KAJ8301871.1"/>
    </source>
</evidence>
<evidence type="ECO:0000256" key="1">
    <source>
        <dbReference type="SAM" id="MobiDB-lite"/>
    </source>
</evidence>
<gene>
    <name evidence="3" type="ORF">KUTeg_020858</name>
</gene>
<evidence type="ECO:0000259" key="2">
    <source>
        <dbReference type="Pfam" id="PF00850"/>
    </source>
</evidence>
<feature type="region of interest" description="Disordered" evidence="1">
    <location>
        <begin position="14"/>
        <end position="86"/>
    </location>
</feature>
<feature type="domain" description="Histone deacetylase" evidence="2">
    <location>
        <begin position="129"/>
        <end position="349"/>
    </location>
</feature>
<proteinExistence type="predicted"/>
<dbReference type="Proteomes" id="UP001217089">
    <property type="component" value="Unassembled WGS sequence"/>
</dbReference>
<evidence type="ECO:0000313" key="4">
    <source>
        <dbReference type="Proteomes" id="UP001217089"/>
    </source>
</evidence>
<dbReference type="Pfam" id="PF00850">
    <property type="entry name" value="Hist_deacetyl"/>
    <property type="match status" value="1"/>
</dbReference>